<dbReference type="InterPro" id="IPR011711">
    <property type="entry name" value="GntR_C"/>
</dbReference>
<dbReference type="EMBL" id="CP032695">
    <property type="protein sequence ID" value="AYG62695.1"/>
    <property type="molecule type" value="Genomic_DNA"/>
</dbReference>
<dbReference type="AlphaFoldDB" id="A0A387FZR4"/>
<evidence type="ECO:0000313" key="6">
    <source>
        <dbReference type="Proteomes" id="UP000282195"/>
    </source>
</evidence>
<dbReference type="Gene3D" id="1.20.120.530">
    <property type="entry name" value="GntR ligand-binding domain-like"/>
    <property type="match status" value="1"/>
</dbReference>
<dbReference type="RefSeq" id="WP_120707611.1">
    <property type="nucleotide sequence ID" value="NZ_CP032695.1"/>
</dbReference>
<keyword evidence="3" id="KW-0804">Transcription</keyword>
<name>A0A387FZR4_9HYPH</name>
<dbReference type="Proteomes" id="UP000282195">
    <property type="component" value="Plasmid pRCCGE525c"/>
</dbReference>
<dbReference type="GO" id="GO:0003677">
    <property type="term" value="F:DNA binding"/>
    <property type="evidence" value="ECO:0007669"/>
    <property type="project" value="UniProtKB-KW"/>
</dbReference>
<dbReference type="PANTHER" id="PTHR43537:SF41">
    <property type="entry name" value="TRANSCRIPTIONAL REGULATORY PROTEIN"/>
    <property type="match status" value="1"/>
</dbReference>
<protein>
    <submittedName>
        <fullName evidence="5">GntR family transcriptional regulator</fullName>
    </submittedName>
</protein>
<dbReference type="OrthoDB" id="9810548at2"/>
<keyword evidence="5" id="KW-0614">Plasmid</keyword>
<evidence type="ECO:0000313" key="5">
    <source>
        <dbReference type="EMBL" id="AYG62695.1"/>
    </source>
</evidence>
<dbReference type="SMART" id="SM00895">
    <property type="entry name" value="FCD"/>
    <property type="match status" value="1"/>
</dbReference>
<dbReference type="PRINTS" id="PR00035">
    <property type="entry name" value="HTHGNTR"/>
</dbReference>
<geneLocation type="plasmid" evidence="6">
    <name>prccge525c</name>
</geneLocation>
<evidence type="ECO:0000256" key="1">
    <source>
        <dbReference type="ARBA" id="ARBA00023015"/>
    </source>
</evidence>
<reference evidence="5 6" key="1">
    <citation type="submission" date="2018-10" db="EMBL/GenBank/DDBJ databases">
        <title>Rhizobium etli, R. leguminosarum and a new Rhizobium genospecies from Phaseolus dumosus.</title>
        <authorList>
            <person name="Ramirez-Puebla S.T."/>
            <person name="Rogel-Hernandez M.A."/>
            <person name="Guerrero G."/>
            <person name="Ormeno-Orrillo E."/>
            <person name="Martinez-Romero J.C."/>
            <person name="Negrete-Yankelevich S."/>
            <person name="Martinez-Romero E."/>
        </authorList>
    </citation>
    <scope>NUCLEOTIDE SEQUENCE [LARGE SCALE GENOMIC DNA]</scope>
    <source>
        <strain evidence="5 6">CCGE525</strain>
        <plasmid evidence="6">prccge525c</plasmid>
    </source>
</reference>
<dbReference type="SUPFAM" id="SSF48008">
    <property type="entry name" value="GntR ligand-binding domain-like"/>
    <property type="match status" value="1"/>
</dbReference>
<proteinExistence type="predicted"/>
<keyword evidence="2" id="KW-0238">DNA-binding</keyword>
<dbReference type="InterPro" id="IPR008920">
    <property type="entry name" value="TF_FadR/GntR_C"/>
</dbReference>
<dbReference type="PANTHER" id="PTHR43537">
    <property type="entry name" value="TRANSCRIPTIONAL REGULATOR, GNTR FAMILY"/>
    <property type="match status" value="1"/>
</dbReference>
<sequence length="203" mass="22988">MSVAEQLKLEILKGVLSPGTWLSQTDLAARFGVSRIPVRDALQQLASERLVALVPGKGAQVIELNRDELSHVFDLRILLECDLLRHAMASVSEAYYADVRYALQKSALEAGRSGWIEGDWFFHSTLYAPAGRQRQVAMIEELRRNCIMYSVRYDKLIDETPSWLDDHEKITCAYIEKRADEAVNLLKDHIEGARRCLLEAQTG</sequence>
<evidence type="ECO:0000256" key="3">
    <source>
        <dbReference type="ARBA" id="ARBA00023163"/>
    </source>
</evidence>
<dbReference type="SMART" id="SM00345">
    <property type="entry name" value="HTH_GNTR"/>
    <property type="match status" value="1"/>
</dbReference>
<organism evidence="5 6">
    <name type="scientific">Rhizobium jaguaris</name>
    <dbReference type="NCBI Taxonomy" id="1312183"/>
    <lineage>
        <taxon>Bacteria</taxon>
        <taxon>Pseudomonadati</taxon>
        <taxon>Pseudomonadota</taxon>
        <taxon>Alphaproteobacteria</taxon>
        <taxon>Hyphomicrobiales</taxon>
        <taxon>Rhizobiaceae</taxon>
        <taxon>Rhizobium/Agrobacterium group</taxon>
        <taxon>Rhizobium</taxon>
    </lineage>
</organism>
<dbReference type="GO" id="GO:0003700">
    <property type="term" value="F:DNA-binding transcription factor activity"/>
    <property type="evidence" value="ECO:0007669"/>
    <property type="project" value="InterPro"/>
</dbReference>
<keyword evidence="1" id="KW-0805">Transcription regulation</keyword>
<dbReference type="InterPro" id="IPR036390">
    <property type="entry name" value="WH_DNA-bd_sf"/>
</dbReference>
<dbReference type="PROSITE" id="PS50949">
    <property type="entry name" value="HTH_GNTR"/>
    <property type="match status" value="1"/>
</dbReference>
<dbReference type="SUPFAM" id="SSF46785">
    <property type="entry name" value="Winged helix' DNA-binding domain"/>
    <property type="match status" value="1"/>
</dbReference>
<dbReference type="Pfam" id="PF00392">
    <property type="entry name" value="GntR"/>
    <property type="match status" value="1"/>
</dbReference>
<evidence type="ECO:0000256" key="2">
    <source>
        <dbReference type="ARBA" id="ARBA00023125"/>
    </source>
</evidence>
<accession>A0A387FZR4</accession>
<dbReference type="CDD" id="cd07377">
    <property type="entry name" value="WHTH_GntR"/>
    <property type="match status" value="1"/>
</dbReference>
<dbReference type="Gene3D" id="1.10.10.10">
    <property type="entry name" value="Winged helix-like DNA-binding domain superfamily/Winged helix DNA-binding domain"/>
    <property type="match status" value="1"/>
</dbReference>
<dbReference type="KEGG" id="rjg:CCGE525_28545"/>
<keyword evidence="6" id="KW-1185">Reference proteome</keyword>
<gene>
    <name evidence="5" type="ORF">CCGE525_28545</name>
</gene>
<dbReference type="Pfam" id="PF07729">
    <property type="entry name" value="FCD"/>
    <property type="match status" value="1"/>
</dbReference>
<evidence type="ECO:0000259" key="4">
    <source>
        <dbReference type="PROSITE" id="PS50949"/>
    </source>
</evidence>
<dbReference type="InterPro" id="IPR036388">
    <property type="entry name" value="WH-like_DNA-bd_sf"/>
</dbReference>
<dbReference type="InterPro" id="IPR000524">
    <property type="entry name" value="Tscrpt_reg_HTH_GntR"/>
</dbReference>
<feature type="domain" description="HTH gntR-type" evidence="4">
    <location>
        <begin position="1"/>
        <end position="64"/>
    </location>
</feature>